<dbReference type="GO" id="GO:0000976">
    <property type="term" value="F:transcription cis-regulatory region binding"/>
    <property type="evidence" value="ECO:0007669"/>
    <property type="project" value="TreeGrafter"/>
</dbReference>
<dbReference type="InterPro" id="IPR010982">
    <property type="entry name" value="Lambda_DNA-bd_dom_sf"/>
</dbReference>
<evidence type="ECO:0000256" key="1">
    <source>
        <dbReference type="ARBA" id="ARBA00023015"/>
    </source>
</evidence>
<evidence type="ECO:0000313" key="6">
    <source>
        <dbReference type="EMBL" id="BFP49501.1"/>
    </source>
</evidence>
<dbReference type="Gene3D" id="3.40.50.2300">
    <property type="match status" value="2"/>
</dbReference>
<dbReference type="PANTHER" id="PTHR30146">
    <property type="entry name" value="LACI-RELATED TRANSCRIPTIONAL REPRESSOR"/>
    <property type="match status" value="1"/>
</dbReference>
<dbReference type="GO" id="GO:0003700">
    <property type="term" value="F:DNA-binding transcription factor activity"/>
    <property type="evidence" value="ECO:0007669"/>
    <property type="project" value="TreeGrafter"/>
</dbReference>
<keyword evidence="1" id="KW-0805">Transcription regulation</keyword>
<dbReference type="Pfam" id="PF00356">
    <property type="entry name" value="LacI"/>
    <property type="match status" value="1"/>
</dbReference>
<dbReference type="InterPro" id="IPR046335">
    <property type="entry name" value="LacI/GalR-like_sensor"/>
</dbReference>
<feature type="region of interest" description="Disordered" evidence="4">
    <location>
        <begin position="347"/>
        <end position="385"/>
    </location>
</feature>
<dbReference type="SMART" id="SM00354">
    <property type="entry name" value="HTH_LACI"/>
    <property type="match status" value="1"/>
</dbReference>
<dbReference type="Pfam" id="PF13377">
    <property type="entry name" value="Peripla_BP_3"/>
    <property type="match status" value="1"/>
</dbReference>
<reference evidence="6" key="1">
    <citation type="submission" date="2024-07" db="EMBL/GenBank/DDBJ databases">
        <title>Complete genome sequences of cellulolytic bacteria, Kitasatospora sp. CMC57 and Streptomyces sp. CMC78, isolated from Japanese agricultural soil.</title>
        <authorList>
            <person name="Hashimoto T."/>
            <person name="Ito M."/>
            <person name="Iwamoto M."/>
            <person name="Fukahori D."/>
            <person name="Shoda T."/>
            <person name="Sakoda M."/>
            <person name="Morohoshi T."/>
            <person name="Mitsuboshi M."/>
            <person name="Nishizawa T."/>
        </authorList>
    </citation>
    <scope>NUCLEOTIDE SEQUENCE</scope>
    <source>
        <strain evidence="6">CMC57</strain>
    </source>
</reference>
<gene>
    <name evidence="6" type="ORF">KCMC57_58690</name>
</gene>
<proteinExistence type="predicted"/>
<dbReference type="CDD" id="cd01392">
    <property type="entry name" value="HTH_LacI"/>
    <property type="match status" value="1"/>
</dbReference>
<dbReference type="AlphaFoldDB" id="A0AB33K3Y8"/>
<keyword evidence="3" id="KW-0804">Transcription</keyword>
<protein>
    <submittedName>
        <fullName evidence="6">LacI family DNA-binding transcriptional regulator</fullName>
    </submittedName>
</protein>
<organism evidence="6">
    <name type="scientific">Kitasatospora sp. CMC57</name>
    <dbReference type="NCBI Taxonomy" id="3231513"/>
    <lineage>
        <taxon>Bacteria</taxon>
        <taxon>Bacillati</taxon>
        <taxon>Actinomycetota</taxon>
        <taxon>Actinomycetes</taxon>
        <taxon>Kitasatosporales</taxon>
        <taxon>Streptomycetaceae</taxon>
        <taxon>Kitasatospora</taxon>
    </lineage>
</organism>
<dbReference type="SUPFAM" id="SSF47413">
    <property type="entry name" value="lambda repressor-like DNA-binding domains"/>
    <property type="match status" value="1"/>
</dbReference>
<dbReference type="Gene3D" id="1.10.260.40">
    <property type="entry name" value="lambda repressor-like DNA-binding domains"/>
    <property type="match status" value="1"/>
</dbReference>
<feature type="compositionally biased region" description="Low complexity" evidence="4">
    <location>
        <begin position="358"/>
        <end position="368"/>
    </location>
</feature>
<feature type="domain" description="HTH lacI-type" evidence="5">
    <location>
        <begin position="2"/>
        <end position="57"/>
    </location>
</feature>
<keyword evidence="2 6" id="KW-0238">DNA-binding</keyword>
<accession>A0AB33K3Y8</accession>
<name>A0AB33K3Y8_9ACTN</name>
<dbReference type="CDD" id="cd06267">
    <property type="entry name" value="PBP1_LacI_sugar_binding-like"/>
    <property type="match status" value="1"/>
</dbReference>
<dbReference type="InterPro" id="IPR000843">
    <property type="entry name" value="HTH_LacI"/>
</dbReference>
<dbReference type="SUPFAM" id="SSF53822">
    <property type="entry name" value="Periplasmic binding protein-like I"/>
    <property type="match status" value="1"/>
</dbReference>
<evidence type="ECO:0000259" key="5">
    <source>
        <dbReference type="PROSITE" id="PS50932"/>
    </source>
</evidence>
<dbReference type="EMBL" id="AP035881">
    <property type="protein sequence ID" value="BFP49501.1"/>
    <property type="molecule type" value="Genomic_DNA"/>
</dbReference>
<sequence>MATRQDVALLAGTSPSVVSYVLNNGPRTVAPATRERVLAAVRELDYRPNAVARSLRLSHTMTLGLVVPDAANPFFAELARALEDHAWAAGYTLLVGNTVDDPGREAGYIRTFLDRQVDGLVLIPAQGDQPWRTELARSGVPSLVFDRALDGAGISQVLVDNTRGAQEATEHLLGHGRRRVGCIAGPLGIHPTVDRVVGWRRALEQAGLKAGSGSVGRTGWESCPDAAPLLHGSFGLLDGYRSGRALLSRDRSVDALFVTSDEQAAGVLRAATELGIRVPEDLALVSFDGIAGGAYTTPALSTMRQPVEELGRTAIARLLDRMKTPDLPITRDVLPVTLLARGSCGCPDPVGGEDPDRPTAAGSAATPAGPGPTPDQENHGAQSND</sequence>
<dbReference type="PROSITE" id="PS50932">
    <property type="entry name" value="HTH_LACI_2"/>
    <property type="match status" value="1"/>
</dbReference>
<dbReference type="RefSeq" id="WP_407991591.1">
    <property type="nucleotide sequence ID" value="NZ_AP035881.2"/>
</dbReference>
<evidence type="ECO:0000256" key="4">
    <source>
        <dbReference type="SAM" id="MobiDB-lite"/>
    </source>
</evidence>
<dbReference type="InterPro" id="IPR028082">
    <property type="entry name" value="Peripla_BP_I"/>
</dbReference>
<evidence type="ECO:0000256" key="2">
    <source>
        <dbReference type="ARBA" id="ARBA00023125"/>
    </source>
</evidence>
<evidence type="ECO:0000256" key="3">
    <source>
        <dbReference type="ARBA" id="ARBA00023163"/>
    </source>
</evidence>
<dbReference type="PANTHER" id="PTHR30146:SF109">
    <property type="entry name" value="HTH-TYPE TRANSCRIPTIONAL REGULATOR GALS"/>
    <property type="match status" value="1"/>
</dbReference>